<dbReference type="EnsemblFungi" id="PTTG_00527-t43_1">
    <property type="protein sequence ID" value="PTTG_00527-t43_1-p1"/>
    <property type="gene ID" value="PTTG_00527"/>
</dbReference>
<dbReference type="VEuPathDB" id="FungiDB:PTTG_00527"/>
<organism evidence="3">
    <name type="scientific">Puccinia triticina (isolate 1-1 / race 1 (BBBD))</name>
    <name type="common">Brown leaf rust fungus</name>
    <dbReference type="NCBI Taxonomy" id="630390"/>
    <lineage>
        <taxon>Eukaryota</taxon>
        <taxon>Fungi</taxon>
        <taxon>Dikarya</taxon>
        <taxon>Basidiomycota</taxon>
        <taxon>Pucciniomycotina</taxon>
        <taxon>Pucciniomycetes</taxon>
        <taxon>Pucciniales</taxon>
        <taxon>Pucciniaceae</taxon>
        <taxon>Puccinia</taxon>
    </lineage>
</organism>
<dbReference type="AlphaFoldDB" id="A0A0C4EIG0"/>
<dbReference type="Pfam" id="PF21730">
    <property type="entry name" value="Vma22_CCDC115"/>
    <property type="match status" value="1"/>
</dbReference>
<dbReference type="OMA" id="RMEPRVC"/>
<dbReference type="OrthoDB" id="2507707at2759"/>
<reference evidence="4 5" key="3">
    <citation type="journal article" date="2017" name="G3 (Bethesda)">
        <title>Comparative analysis highlights variable genome content of wheat rusts and divergence of the mating loci.</title>
        <authorList>
            <person name="Cuomo C.A."/>
            <person name="Bakkeren G."/>
            <person name="Khalil H.B."/>
            <person name="Panwar V."/>
            <person name="Joly D."/>
            <person name="Linning R."/>
            <person name="Sakthikumar S."/>
            <person name="Song X."/>
            <person name="Adiconis X."/>
            <person name="Fan L."/>
            <person name="Goldberg J.M."/>
            <person name="Levin J.Z."/>
            <person name="Young S."/>
            <person name="Zeng Q."/>
            <person name="Anikster Y."/>
            <person name="Bruce M."/>
            <person name="Wang M."/>
            <person name="Yin C."/>
            <person name="McCallum B."/>
            <person name="Szabo L.J."/>
            <person name="Hulbert S."/>
            <person name="Chen X."/>
            <person name="Fellers J.P."/>
        </authorList>
    </citation>
    <scope>NUCLEOTIDE SEQUENCE</scope>
    <source>
        <strain evidence="5">Isolate 1-1 / race 1 (BBBD)</strain>
        <strain evidence="4">isolate 1-1 / race 1 (BBBD)</strain>
    </source>
</reference>
<dbReference type="EMBL" id="ADAS02000002">
    <property type="protein sequence ID" value="OAV99684.1"/>
    <property type="molecule type" value="Genomic_DNA"/>
</dbReference>
<feature type="compositionally biased region" description="Basic and acidic residues" evidence="2">
    <location>
        <begin position="123"/>
        <end position="134"/>
    </location>
</feature>
<reference evidence="3" key="1">
    <citation type="submission" date="2009-11" db="EMBL/GenBank/DDBJ databases">
        <authorList>
            <consortium name="The Broad Institute Genome Sequencing Platform"/>
            <person name="Ward D."/>
            <person name="Feldgarden M."/>
            <person name="Earl A."/>
            <person name="Young S.K."/>
            <person name="Zeng Q."/>
            <person name="Koehrsen M."/>
            <person name="Alvarado L."/>
            <person name="Berlin A."/>
            <person name="Bochicchio J."/>
            <person name="Borenstein D."/>
            <person name="Chapman S.B."/>
            <person name="Chen Z."/>
            <person name="Engels R."/>
            <person name="Freedman E."/>
            <person name="Gellesch M."/>
            <person name="Goldberg J."/>
            <person name="Griggs A."/>
            <person name="Gujja S."/>
            <person name="Heilman E."/>
            <person name="Heiman D."/>
            <person name="Hepburn T."/>
            <person name="Howarth C."/>
            <person name="Jen D."/>
            <person name="Larson L."/>
            <person name="Lewis B."/>
            <person name="Mehta T."/>
            <person name="Park D."/>
            <person name="Pearson M."/>
            <person name="Roberts A."/>
            <person name="Saif S."/>
            <person name="Shea T."/>
            <person name="Shenoy N."/>
            <person name="Sisk P."/>
            <person name="Stolte C."/>
            <person name="Sykes S."/>
            <person name="Thomson T."/>
            <person name="Walk T."/>
            <person name="White J."/>
            <person name="Yandava C."/>
            <person name="Izard J."/>
            <person name="Baranova O.V."/>
            <person name="Blanton J.M."/>
            <person name="Tanner A.C."/>
            <person name="Dewhirst F.E."/>
            <person name="Haas B."/>
            <person name="Nusbaum C."/>
            <person name="Birren B."/>
        </authorList>
    </citation>
    <scope>NUCLEOTIDE SEQUENCE [LARGE SCALE GENOMIC DNA]</scope>
    <source>
        <strain evidence="3">1-1 BBBD Race 1</strain>
    </source>
</reference>
<proteinExistence type="predicted"/>
<dbReference type="PANTHER" id="PTHR31996:SF2">
    <property type="entry name" value="COILED-COIL DOMAIN-CONTAINING PROTEIN 115"/>
    <property type="match status" value="1"/>
</dbReference>
<reference evidence="3" key="2">
    <citation type="submission" date="2016-05" db="EMBL/GenBank/DDBJ databases">
        <title>Comparative analysis highlights variable genome content of wheat rusts and divergence of the mating loci.</title>
        <authorList>
            <person name="Cuomo C.A."/>
            <person name="Bakkeren G."/>
            <person name="Szabo L."/>
            <person name="Khalil H."/>
            <person name="Joly D."/>
            <person name="Goldberg J."/>
            <person name="Young S."/>
            <person name="Zeng Q."/>
            <person name="Fellers J."/>
        </authorList>
    </citation>
    <scope>NUCLEOTIDE SEQUENCE [LARGE SCALE GENOMIC DNA]</scope>
    <source>
        <strain evidence="3">1-1 BBBD Race 1</strain>
    </source>
</reference>
<reference evidence="4" key="4">
    <citation type="submission" date="2025-05" db="UniProtKB">
        <authorList>
            <consortium name="EnsemblFungi"/>
        </authorList>
    </citation>
    <scope>IDENTIFICATION</scope>
    <source>
        <strain evidence="4">isolate 1-1 / race 1 (BBBD)</strain>
    </source>
</reference>
<dbReference type="PANTHER" id="PTHR31996">
    <property type="entry name" value="COILED-COIL DOMAIN-CONTAINING PROTEIN 115"/>
    <property type="match status" value="1"/>
</dbReference>
<protein>
    <recommendedName>
        <fullName evidence="1">Vacuolar ATPase assembly protein VMA22</fullName>
    </recommendedName>
</protein>
<name>A0A0C4EIG0_PUCT1</name>
<evidence type="ECO:0000313" key="5">
    <source>
        <dbReference type="Proteomes" id="UP000005240"/>
    </source>
</evidence>
<dbReference type="Proteomes" id="UP000005240">
    <property type="component" value="Unassembled WGS sequence"/>
</dbReference>
<dbReference type="GO" id="GO:0051082">
    <property type="term" value="F:unfolded protein binding"/>
    <property type="evidence" value="ECO:0007669"/>
    <property type="project" value="TreeGrafter"/>
</dbReference>
<dbReference type="InterPro" id="IPR040357">
    <property type="entry name" value="Vma22/CCDC115"/>
</dbReference>
<sequence length="234" mass="25487">MARSTGFQLASSLSKKWTTTTPNNVQALDQYLLTYLNLLDHYNQSHDDLQAQIQAAFLDLSKAKVVLGPSRVGPNSYDLSSRLPTKTIVIQSPEPSAGDADPLDPVEIAAQGPFVLAVNRYEARRSPETTDHAPGESSLRKRRPEPAPSQTDLPADLDSPAEKGGQEPRALLPNPILQFAPLPPPPLRSAQSAFSRSLDLLVRLANLRHVLSELEQSIHAQKQLVQSAADPPNQ</sequence>
<accession>A0A0C4EIG0</accession>
<dbReference type="GO" id="GO:0070072">
    <property type="term" value="P:vacuolar proton-transporting V-type ATPase complex assembly"/>
    <property type="evidence" value="ECO:0007669"/>
    <property type="project" value="InterPro"/>
</dbReference>
<evidence type="ECO:0000256" key="1">
    <source>
        <dbReference type="ARBA" id="ARBA00093634"/>
    </source>
</evidence>
<feature type="region of interest" description="Disordered" evidence="2">
    <location>
        <begin position="123"/>
        <end position="169"/>
    </location>
</feature>
<evidence type="ECO:0000313" key="3">
    <source>
        <dbReference type="EMBL" id="OAV99684.1"/>
    </source>
</evidence>
<gene>
    <name evidence="3" type="ORF">PTTG_00527</name>
</gene>
<keyword evidence="5" id="KW-1185">Reference proteome</keyword>
<evidence type="ECO:0000313" key="4">
    <source>
        <dbReference type="EnsemblFungi" id="PTTG_00527-t43_1-p1"/>
    </source>
</evidence>
<dbReference type="GO" id="GO:1990871">
    <property type="term" value="C:Vma12-Vma22 assembly complex"/>
    <property type="evidence" value="ECO:0007669"/>
    <property type="project" value="TreeGrafter"/>
</dbReference>
<evidence type="ECO:0000256" key="2">
    <source>
        <dbReference type="SAM" id="MobiDB-lite"/>
    </source>
</evidence>